<dbReference type="Gene3D" id="3.30.2160.10">
    <property type="entry name" value="Hect, E3 ligase catalytic domain"/>
    <property type="match status" value="1"/>
</dbReference>
<dbReference type="FunFam" id="3.90.1750.10:FF:000004">
    <property type="entry name" value="E3 ubiquitin-protein ligase HECW2 isoform X1"/>
    <property type="match status" value="1"/>
</dbReference>
<comment type="pathway">
    <text evidence="3">Protein modification; protein ubiquitination.</text>
</comment>
<dbReference type="FunFam" id="3.90.1750.10:FF:000036">
    <property type="entry name" value="E3 ubiquitin-protein ligase HECW2"/>
    <property type="match status" value="1"/>
</dbReference>
<name>A0A5C6NWU3_9TELE</name>
<evidence type="ECO:0000256" key="1">
    <source>
        <dbReference type="ARBA" id="ARBA00000885"/>
    </source>
</evidence>
<feature type="domain" description="WW" evidence="13">
    <location>
        <begin position="1427"/>
        <end position="1454"/>
    </location>
</feature>
<evidence type="ECO:0000256" key="2">
    <source>
        <dbReference type="ARBA" id="ARBA00004496"/>
    </source>
</evidence>
<dbReference type="PANTHER" id="PTHR11254">
    <property type="entry name" value="HECT DOMAIN UBIQUITIN-PROTEIN LIGASE"/>
    <property type="match status" value="1"/>
</dbReference>
<dbReference type="UniPathway" id="UPA00143"/>
<dbReference type="CDD" id="cd08691">
    <property type="entry name" value="C2_NEDL1-like"/>
    <property type="match status" value="1"/>
</dbReference>
<feature type="region of interest" description="Disordered" evidence="11">
    <location>
        <begin position="1451"/>
        <end position="1470"/>
    </location>
</feature>
<dbReference type="PROSITE" id="PS01159">
    <property type="entry name" value="WW_DOMAIN_1"/>
    <property type="match status" value="2"/>
</dbReference>
<feature type="active site" description="Glycyl thioester intermediate" evidence="10">
    <location>
        <position position="2148"/>
    </location>
</feature>
<evidence type="ECO:0000256" key="10">
    <source>
        <dbReference type="PROSITE-ProRule" id="PRU00104"/>
    </source>
</evidence>
<accession>A0A5C6NWU3</accession>
<dbReference type="GO" id="GO:0005737">
    <property type="term" value="C:cytoplasm"/>
    <property type="evidence" value="ECO:0007669"/>
    <property type="project" value="UniProtKB-SubCell"/>
</dbReference>
<evidence type="ECO:0000256" key="8">
    <source>
        <dbReference type="ARBA" id="ARBA00022737"/>
    </source>
</evidence>
<dbReference type="InterPro" id="IPR035983">
    <property type="entry name" value="Hect_E3_ubiquitin_ligase"/>
</dbReference>
<evidence type="ECO:0000259" key="12">
    <source>
        <dbReference type="PROSITE" id="PS50004"/>
    </source>
</evidence>
<dbReference type="FunFam" id="3.30.2410.10:FF:000042">
    <property type="entry name" value="MKIAA1625 protein"/>
    <property type="match status" value="1"/>
</dbReference>
<feature type="compositionally biased region" description="Low complexity" evidence="11">
    <location>
        <begin position="1050"/>
        <end position="1064"/>
    </location>
</feature>
<feature type="domain" description="WW" evidence="13">
    <location>
        <begin position="1592"/>
        <end position="1625"/>
    </location>
</feature>
<dbReference type="Gene3D" id="3.30.2410.10">
    <property type="entry name" value="Hect, E3 ligase catalytic domain"/>
    <property type="match status" value="1"/>
</dbReference>
<dbReference type="GO" id="GO:0006511">
    <property type="term" value="P:ubiquitin-dependent protein catabolic process"/>
    <property type="evidence" value="ECO:0007669"/>
    <property type="project" value="TreeGrafter"/>
</dbReference>
<feature type="compositionally biased region" description="Basic and acidic residues" evidence="11">
    <location>
        <begin position="489"/>
        <end position="552"/>
    </location>
</feature>
<dbReference type="PANTHER" id="PTHR11254:SF79">
    <property type="entry name" value="E3 UBIQUITIN-PROTEIN LIGASE HECW1"/>
    <property type="match status" value="1"/>
</dbReference>
<dbReference type="SMART" id="SM00119">
    <property type="entry name" value="HECTc"/>
    <property type="match status" value="1"/>
</dbReference>
<evidence type="ECO:0000256" key="7">
    <source>
        <dbReference type="ARBA" id="ARBA00022679"/>
    </source>
</evidence>
<dbReference type="EMBL" id="RHFK02000009">
    <property type="protein sequence ID" value="TWW71435.1"/>
    <property type="molecule type" value="Genomic_DNA"/>
</dbReference>
<dbReference type="Pfam" id="PF00632">
    <property type="entry name" value="HECT"/>
    <property type="match status" value="1"/>
</dbReference>
<dbReference type="FunFam" id="2.60.40.150:FF:000035">
    <property type="entry name" value="LOW QUALITY PROTEIN: E3 ubiquitin-protein ligase HECW2"/>
    <property type="match status" value="1"/>
</dbReference>
<feature type="compositionally biased region" description="Polar residues" evidence="11">
    <location>
        <begin position="1510"/>
        <end position="1519"/>
    </location>
</feature>
<comment type="caution">
    <text evidence="15">The sequence shown here is derived from an EMBL/GenBank/DDBJ whole genome shotgun (WGS) entry which is preliminary data.</text>
</comment>
<dbReference type="SUPFAM" id="SSF49562">
    <property type="entry name" value="C2 domain (Calcium/lipid-binding domain, CaLB)"/>
    <property type="match status" value="1"/>
</dbReference>
<dbReference type="CDD" id="cd00201">
    <property type="entry name" value="WW"/>
    <property type="match status" value="2"/>
</dbReference>
<evidence type="ECO:0000313" key="16">
    <source>
        <dbReference type="Proteomes" id="UP000324091"/>
    </source>
</evidence>
<feature type="domain" description="HECT" evidence="14">
    <location>
        <begin position="1845"/>
        <end position="2151"/>
    </location>
</feature>
<feature type="region of interest" description="Disordered" evidence="11">
    <location>
        <begin position="246"/>
        <end position="565"/>
    </location>
</feature>
<feature type="compositionally biased region" description="Acidic residues" evidence="11">
    <location>
        <begin position="1071"/>
        <end position="1081"/>
    </location>
</feature>
<dbReference type="SUPFAM" id="SSF56204">
    <property type="entry name" value="Hect, E3 ligase catalytic domain"/>
    <property type="match status" value="1"/>
</dbReference>
<organism evidence="15 16">
    <name type="scientific">Takifugu flavidus</name>
    <name type="common">sansaifugu</name>
    <dbReference type="NCBI Taxonomy" id="433684"/>
    <lineage>
        <taxon>Eukaryota</taxon>
        <taxon>Metazoa</taxon>
        <taxon>Chordata</taxon>
        <taxon>Craniata</taxon>
        <taxon>Vertebrata</taxon>
        <taxon>Euteleostomi</taxon>
        <taxon>Actinopterygii</taxon>
        <taxon>Neopterygii</taxon>
        <taxon>Teleostei</taxon>
        <taxon>Neoteleostei</taxon>
        <taxon>Acanthomorphata</taxon>
        <taxon>Eupercaria</taxon>
        <taxon>Tetraodontiformes</taxon>
        <taxon>Tetradontoidea</taxon>
        <taxon>Tetraodontidae</taxon>
        <taxon>Takifugu</taxon>
    </lineage>
</organism>
<dbReference type="InterPro" id="IPR040524">
    <property type="entry name" value="HECW1_helix"/>
</dbReference>
<keyword evidence="8" id="KW-0677">Repeat</keyword>
<dbReference type="Pfam" id="PF18436">
    <property type="entry name" value="HECW1_helix"/>
    <property type="match status" value="1"/>
</dbReference>
<feature type="compositionally biased region" description="Acidic residues" evidence="11">
    <location>
        <begin position="842"/>
        <end position="852"/>
    </location>
</feature>
<dbReference type="GO" id="GO:0016567">
    <property type="term" value="P:protein ubiquitination"/>
    <property type="evidence" value="ECO:0007669"/>
    <property type="project" value="UniProtKB-UniPathway"/>
</dbReference>
<feature type="compositionally biased region" description="Pro residues" evidence="11">
    <location>
        <begin position="2186"/>
        <end position="2195"/>
    </location>
</feature>
<feature type="region of interest" description="Disordered" evidence="11">
    <location>
        <begin position="790"/>
        <end position="968"/>
    </location>
</feature>
<evidence type="ECO:0000256" key="5">
    <source>
        <dbReference type="ARBA" id="ARBA00022490"/>
    </source>
</evidence>
<dbReference type="FunFam" id="2.20.70.10:FF:000007">
    <property type="entry name" value="E3 ubiquitin-protein ligase HECW2 isoform X1"/>
    <property type="match status" value="1"/>
</dbReference>
<dbReference type="InterPro" id="IPR035892">
    <property type="entry name" value="C2_domain_sf"/>
</dbReference>
<feature type="region of interest" description="Disordered" evidence="11">
    <location>
        <begin position="1115"/>
        <end position="1160"/>
    </location>
</feature>
<dbReference type="FunFam" id="3.30.2160.10:FF:000005">
    <property type="entry name" value="E3 ubiquitin-protein ligase HECW2 isoform X1"/>
    <property type="match status" value="1"/>
</dbReference>
<keyword evidence="9 10" id="KW-0833">Ubl conjugation pathway</keyword>
<dbReference type="SMART" id="SM00456">
    <property type="entry name" value="WW"/>
    <property type="match status" value="2"/>
</dbReference>
<protein>
    <recommendedName>
        <fullName evidence="4">HECT-type E3 ubiquitin transferase</fullName>
        <ecNumber evidence="4">2.3.2.26</ecNumber>
    </recommendedName>
</protein>
<keyword evidence="16" id="KW-1185">Reference proteome</keyword>
<dbReference type="Gene3D" id="2.20.70.10">
    <property type="match status" value="2"/>
</dbReference>
<reference evidence="15 16" key="1">
    <citation type="submission" date="2019-04" db="EMBL/GenBank/DDBJ databases">
        <title>Chromosome genome assembly for Takifugu flavidus.</title>
        <authorList>
            <person name="Xiao S."/>
        </authorList>
    </citation>
    <scope>NUCLEOTIDE SEQUENCE [LARGE SCALE GENOMIC DNA]</scope>
    <source>
        <strain evidence="15">HTHZ2018</strain>
        <tissue evidence="15">Muscle</tissue>
    </source>
</reference>
<dbReference type="Pfam" id="PF00397">
    <property type="entry name" value="WW"/>
    <property type="match status" value="1"/>
</dbReference>
<dbReference type="EC" id="2.3.2.26" evidence="4"/>
<dbReference type="Gene3D" id="2.60.40.150">
    <property type="entry name" value="C2 domain"/>
    <property type="match status" value="1"/>
</dbReference>
<dbReference type="InterPro" id="IPR037795">
    <property type="entry name" value="C2_HECW"/>
</dbReference>
<dbReference type="Pfam" id="PF16562">
    <property type="entry name" value="HECW_N"/>
    <property type="match status" value="1"/>
</dbReference>
<feature type="region of interest" description="Disordered" evidence="11">
    <location>
        <begin position="1207"/>
        <end position="1282"/>
    </location>
</feature>
<evidence type="ECO:0000256" key="6">
    <source>
        <dbReference type="ARBA" id="ARBA00022553"/>
    </source>
</evidence>
<evidence type="ECO:0000256" key="3">
    <source>
        <dbReference type="ARBA" id="ARBA00004906"/>
    </source>
</evidence>
<feature type="compositionally biased region" description="Acidic residues" evidence="11">
    <location>
        <begin position="1220"/>
        <end position="1230"/>
    </location>
</feature>
<sequence>MIHTHVVLSENLYQNRLLGLAAMASPTRSSHPRQRCKDVARHSCGPDTYAVNGLNQEAFVLGLSRSTSDTDLLSPDTRSTLAISSSHYVIGQSEDLVVTWDIKEEVDAGDWIGMYLLNELLSENFLDYKNRGINGSHKGQILWKIEPSSHFPDAETQVCFRYYHGASGALRATTPSVTVRNGCAAVSVSTRVQSGISSRHAELLGVKVQQDPSCLSGQMCIHLCKCVRWYQVSVEPDWMFSCEEQRDTRGHRGTEADTEGHRRAQRDTEEHRRTERDTEGDRQAQRNREDTEGHRRAQRDTEGHRRTERDTGGHRGTEADTEGHRRTQRDTEGHRRAQRNREGHRGMEADTEGHRGHRGTERDTEDTEEHRGRQAGTDEQRGHRGMEADTEGHRGTEADTEEQRGTQRETGRHRGTERDTDEQRGTQRDGGGHRGTQRDGGRHRGTQRDTEGHRRTQRDREGHRGTERDTEEQRGTQRETGRHRGTQRNTEEQRGTQRNREGHRGTEAGTEEQRGTQRNREGHRGTEAGTEGHRGTEAGTEGQKRAQRDRGGHRGTLQQDRTPAATLVSWSHWERKCNRDEAQLEHLGKPPQVNKPVASSEVNHGHGNRRLINFCLSDLQAVGLKKGMFFNPDPYLKLSIQPGKHSIFPSLPHHGQEKRSRVACNTVNPQWNTEGPPYTDGYTEAAVRPLPRFSFVSLPTDVLEIEVKDKFAKSRPIIKRFLGKLSVPVQRLLEKHAIGDRVVSYSLGRRLPTDHVCGQLQFRFELTSSIHPDDEEVSLDMEAACPQVENAADEDHVSIGPDDDTLSVGLDMPDLPLDPPPNPHSSLPPASTPEASLPEEVYPTEELEETPQEEQGSVEDNTVREGPSSPHLHGRQEEGTTADLPEESGGAAQEEEEEERAESAVQPEEEGEDPEKRQAKTDTGSPEEATDCEAATKEASTEEHLTSQVCPEKPVEMAPQEVPEEGQMSSIPCSCQSLLSNYNSNVPSRRKNRPCSLPVSELETVIASACGEPETPRSHYIRIHHLLHSLPSAKHRAPSQEEEEDEQTGEGDTQSITQDSTSTTLKLSKEEEQDEEEDEDTTQSPSQVPECPGPCCRRSLPRSLSIERLSELNQLLEGEGRGPPAVRRISPSCLESEEGDSSNGGGGRRAGGSTHRPAGDSECEFCDASCYSTSCYSTSCYSTSCYSNSGYEGRNRFCSHTRLSSVDSNRLSGSTVFSSQDEEEDEEESAFESVQDAGHGSEGQEPGGAGGDRRSGRWKEAKRAEGERPRAGTNTGSDMSSPVGHLPVLRPSHDLNHFPAATDQALPPRNWVKRVLVRDAAETPVITVTELQSFCVQSTLTKLESICREDQNILNSSCEKHPPNKTGGSTCCRAALTRGGAEDLKLRLWSDLQRGDENLQQHWQLHLSHPAAENNISQRLAASLQNWEARVDSHGRVFYVDHVNRTTTWQRPSSMCHHGIPRSGSTQQMEQLNRRYQNIQRTMATDEDSSSPRLERSNSTESDPEAAQTGPASPVSQQKISHLLQSPAVKFITHPEFFTVLHNNYAAYRMFTSSSCVKHMILKVRRDARNFERYQHNRDLVVFLNKFADTQLELPRGWELKTDPQGKSFFVDHNSRATTFIDPRIPLQNSLLPGHLAHRQHLQRLRSYSAGEASDVSRSRGASLMARPGNSLVAAIRSQHHADSSQQSAPSYNDKIVAFLRQPNIFEMLQERQPSLSRNHALREKIHYIRNEGTQGVEKLSCDADLVILLSLYEEEIMSYVPPPPLHPGFNFSPRCSPASSPQNSPGLQRARAPAPYRRDFEAKLRNFYRKLEAKGYGQGPGKIKLLIRREHLLEGTFNQVMAYSRKELQRNKLYITFLGEEGLDYSGPSREFFFLLSQELFNPYYGLFEYSANDTYTVQISPMSAFVENHLEWFRFCGRILGLALIHQYLLDAFFTRPFYKALLRLPTDLSDLEYLDEEFHQSLQWMKDNDITDILDLTFTVNEEVFGQVTERELKSGGSHVQVTEKNKKDYIERMAKWRVERGVVQQTEALVRGFYEVVDSRLVSVFDARELELVIAGTVEIDLGDWRSNTEYRGGYHDGHIVMRWFWAAVERFNNEQRLRLLQFVTGTSSVPYEGFAALRGSNGLRRFCIEKWGRVASLPRFEICVAYGVIYDVNLQLAETPAELPVKPTAEPPAEPTAEPLVEPPAEPPAEPSAEPTAEPPVEPPA</sequence>
<dbReference type="FunFam" id="2.60.40.2840:FF:000001">
    <property type="entry name" value="E3 ubiquitin-protein ligase HECW2 isoform X1"/>
    <property type="match status" value="1"/>
</dbReference>
<gene>
    <name evidence="15" type="ORF">D4764_17G0009180</name>
</gene>
<keyword evidence="5" id="KW-0963">Cytoplasm</keyword>
<dbReference type="SUPFAM" id="SSF51045">
    <property type="entry name" value="WW domain"/>
    <property type="match status" value="2"/>
</dbReference>
<dbReference type="InterPro" id="IPR050409">
    <property type="entry name" value="E3_ubiq-protein_ligase"/>
</dbReference>
<dbReference type="Proteomes" id="UP000324091">
    <property type="component" value="Chromosome 17"/>
</dbReference>
<dbReference type="InterPro" id="IPR001202">
    <property type="entry name" value="WW_dom"/>
</dbReference>
<dbReference type="GO" id="GO:0048814">
    <property type="term" value="P:regulation of dendrite morphogenesis"/>
    <property type="evidence" value="ECO:0007669"/>
    <property type="project" value="TreeGrafter"/>
</dbReference>
<feature type="compositionally biased region" description="Basic and acidic residues" evidence="11">
    <location>
        <begin position="1251"/>
        <end position="1270"/>
    </location>
</feature>
<keyword evidence="7" id="KW-0808">Transferase</keyword>
<dbReference type="InterPro" id="IPR036020">
    <property type="entry name" value="WW_dom_sf"/>
</dbReference>
<evidence type="ECO:0000256" key="9">
    <source>
        <dbReference type="ARBA" id="ARBA00022786"/>
    </source>
</evidence>
<dbReference type="GO" id="GO:0061630">
    <property type="term" value="F:ubiquitin protein ligase activity"/>
    <property type="evidence" value="ECO:0007669"/>
    <property type="project" value="UniProtKB-EC"/>
</dbReference>
<feature type="compositionally biased region" description="Acidic residues" evidence="11">
    <location>
        <begin position="1040"/>
        <end position="1049"/>
    </location>
</feature>
<feature type="region of interest" description="Disordered" evidence="11">
    <location>
        <begin position="1032"/>
        <end position="1094"/>
    </location>
</feature>
<comment type="catalytic activity">
    <reaction evidence="1">
        <text>S-ubiquitinyl-[E2 ubiquitin-conjugating enzyme]-L-cysteine + [acceptor protein]-L-lysine = [E2 ubiquitin-conjugating enzyme]-L-cysteine + N(6)-ubiquitinyl-[acceptor protein]-L-lysine.</text>
        <dbReference type="EC" id="2.3.2.26"/>
    </reaction>
</comment>
<keyword evidence="6" id="KW-0597">Phosphoprotein</keyword>
<dbReference type="SMART" id="SM00239">
    <property type="entry name" value="C2"/>
    <property type="match status" value="1"/>
</dbReference>
<proteinExistence type="predicted"/>
<dbReference type="CDD" id="cd00078">
    <property type="entry name" value="HECTc"/>
    <property type="match status" value="1"/>
</dbReference>
<evidence type="ECO:0000256" key="4">
    <source>
        <dbReference type="ARBA" id="ARBA00012485"/>
    </source>
</evidence>
<dbReference type="PROSITE" id="PS50237">
    <property type="entry name" value="HECT"/>
    <property type="match status" value="1"/>
</dbReference>
<evidence type="ECO:0000313" key="15">
    <source>
        <dbReference type="EMBL" id="TWW71435.1"/>
    </source>
</evidence>
<feature type="domain" description="C2" evidence="12">
    <location>
        <begin position="589"/>
        <end position="742"/>
    </location>
</feature>
<comment type="subcellular location">
    <subcellularLocation>
        <location evidence="2">Cytoplasm</location>
    </subcellularLocation>
</comment>
<feature type="region of interest" description="Disordered" evidence="11">
    <location>
        <begin position="1482"/>
        <end position="1519"/>
    </location>
</feature>
<feature type="compositionally biased region" description="Basic and acidic residues" evidence="11">
    <location>
        <begin position="934"/>
        <end position="945"/>
    </location>
</feature>
<evidence type="ECO:0000256" key="11">
    <source>
        <dbReference type="SAM" id="MobiDB-lite"/>
    </source>
</evidence>
<dbReference type="Gene3D" id="3.90.1750.10">
    <property type="entry name" value="Hect, E3 ligase catalytic domains"/>
    <property type="match status" value="1"/>
</dbReference>
<dbReference type="Gene3D" id="2.60.40.2840">
    <property type="match status" value="1"/>
</dbReference>
<dbReference type="PROSITE" id="PS50020">
    <property type="entry name" value="WW_DOMAIN_2"/>
    <property type="match status" value="2"/>
</dbReference>
<dbReference type="InterPro" id="IPR000569">
    <property type="entry name" value="HECT_dom"/>
</dbReference>
<dbReference type="PROSITE" id="PS50004">
    <property type="entry name" value="C2"/>
    <property type="match status" value="1"/>
</dbReference>
<feature type="region of interest" description="Disordered" evidence="11">
    <location>
        <begin position="2168"/>
        <end position="2210"/>
    </location>
</feature>
<evidence type="ECO:0000259" key="14">
    <source>
        <dbReference type="PROSITE" id="PS50237"/>
    </source>
</evidence>
<evidence type="ECO:0000259" key="13">
    <source>
        <dbReference type="PROSITE" id="PS50020"/>
    </source>
</evidence>
<dbReference type="InterPro" id="IPR000008">
    <property type="entry name" value="C2_dom"/>
</dbReference>
<feature type="compositionally biased region" description="Basic and acidic residues" evidence="11">
    <location>
        <begin position="246"/>
        <end position="482"/>
    </location>
</feature>
<dbReference type="Pfam" id="PF00168">
    <property type="entry name" value="C2"/>
    <property type="match status" value="1"/>
</dbReference>
<dbReference type="InterPro" id="IPR032348">
    <property type="entry name" value="HECW_N"/>
</dbReference>